<evidence type="ECO:0000256" key="6">
    <source>
        <dbReference type="ARBA" id="ARBA00022723"/>
    </source>
</evidence>
<dbReference type="STRING" id="1715692.RUE5091_03709"/>
<keyword evidence="6" id="KW-0479">Metal-binding</keyword>
<keyword evidence="4" id="KW-0963">Cytoplasm</keyword>
<gene>
    <name evidence="11" type="ORF">RUE5091_03709</name>
</gene>
<evidence type="ECO:0000313" key="12">
    <source>
        <dbReference type="Proteomes" id="UP000051260"/>
    </source>
</evidence>
<dbReference type="AlphaFoldDB" id="A0A0N7MAN5"/>
<dbReference type="GO" id="GO:0002949">
    <property type="term" value="P:tRNA threonylcarbamoyladenosine modification"/>
    <property type="evidence" value="ECO:0007669"/>
    <property type="project" value="InterPro"/>
</dbReference>
<dbReference type="NCBIfam" id="TIGR00150">
    <property type="entry name" value="T6A_YjeE"/>
    <property type="match status" value="1"/>
</dbReference>
<keyword evidence="9" id="KW-0460">Magnesium</keyword>
<evidence type="ECO:0000256" key="3">
    <source>
        <dbReference type="ARBA" id="ARBA00019010"/>
    </source>
</evidence>
<dbReference type="RefSeq" id="WP_058283358.1">
    <property type="nucleotide sequence ID" value="NZ_CYUD01000013.1"/>
</dbReference>
<evidence type="ECO:0000256" key="9">
    <source>
        <dbReference type="ARBA" id="ARBA00022842"/>
    </source>
</evidence>
<comment type="similarity">
    <text evidence="2">Belongs to the TsaE family.</text>
</comment>
<keyword evidence="5" id="KW-0819">tRNA processing</keyword>
<dbReference type="PANTHER" id="PTHR33540:SF2">
    <property type="entry name" value="TRNA THREONYLCARBAMOYLADENOSINE BIOSYNTHESIS PROTEIN TSAE"/>
    <property type="match status" value="1"/>
</dbReference>
<dbReference type="GO" id="GO:0005524">
    <property type="term" value="F:ATP binding"/>
    <property type="evidence" value="ECO:0007669"/>
    <property type="project" value="UniProtKB-KW"/>
</dbReference>
<name>A0A0N7MAN5_9RHOB</name>
<keyword evidence="7" id="KW-0547">Nucleotide-binding</keyword>
<dbReference type="EMBL" id="CYUD01000013">
    <property type="protein sequence ID" value="CUK13925.1"/>
    <property type="molecule type" value="Genomic_DNA"/>
</dbReference>
<comment type="subcellular location">
    <subcellularLocation>
        <location evidence="1">Cytoplasm</location>
    </subcellularLocation>
</comment>
<evidence type="ECO:0000256" key="2">
    <source>
        <dbReference type="ARBA" id="ARBA00007599"/>
    </source>
</evidence>
<evidence type="ECO:0000256" key="1">
    <source>
        <dbReference type="ARBA" id="ARBA00004496"/>
    </source>
</evidence>
<dbReference type="Gene3D" id="3.40.50.300">
    <property type="entry name" value="P-loop containing nucleotide triphosphate hydrolases"/>
    <property type="match status" value="1"/>
</dbReference>
<organism evidence="11 12">
    <name type="scientific">Ruegeria denitrificans</name>
    <dbReference type="NCBI Taxonomy" id="1715692"/>
    <lineage>
        <taxon>Bacteria</taxon>
        <taxon>Pseudomonadati</taxon>
        <taxon>Pseudomonadota</taxon>
        <taxon>Alphaproteobacteria</taxon>
        <taxon>Rhodobacterales</taxon>
        <taxon>Roseobacteraceae</taxon>
        <taxon>Ruegeria</taxon>
    </lineage>
</organism>
<evidence type="ECO:0000256" key="7">
    <source>
        <dbReference type="ARBA" id="ARBA00022741"/>
    </source>
</evidence>
<reference evidence="12" key="1">
    <citation type="submission" date="2015-09" db="EMBL/GenBank/DDBJ databases">
        <authorList>
            <person name="Rodrigo-Torres L."/>
            <person name="Arahal D.R."/>
        </authorList>
    </citation>
    <scope>NUCLEOTIDE SEQUENCE [LARGE SCALE GENOMIC DNA]</scope>
    <source>
        <strain evidence="12">CECT 5091</strain>
    </source>
</reference>
<evidence type="ECO:0000256" key="10">
    <source>
        <dbReference type="ARBA" id="ARBA00032441"/>
    </source>
</evidence>
<evidence type="ECO:0000313" key="11">
    <source>
        <dbReference type="EMBL" id="CUK13925.1"/>
    </source>
</evidence>
<evidence type="ECO:0000256" key="8">
    <source>
        <dbReference type="ARBA" id="ARBA00022840"/>
    </source>
</evidence>
<keyword evidence="8" id="KW-0067">ATP-binding</keyword>
<sequence length="157" mass="17242">MTMHAHSIILNSPEETADLAARLGTELHPGDILLLEGEIGSGKTHFARSLIQSLLVVPEDVPSPTFTLVQAYDTPPGEIWHCDLYRLTAVEEIEELGLSDAFDTAICLIEWPDKLGPLTPATALTLHLKTDPNTLGQRHLTLSWSDPKWSQKLEIAA</sequence>
<evidence type="ECO:0000256" key="5">
    <source>
        <dbReference type="ARBA" id="ARBA00022694"/>
    </source>
</evidence>
<dbReference type="GO" id="GO:0005737">
    <property type="term" value="C:cytoplasm"/>
    <property type="evidence" value="ECO:0007669"/>
    <property type="project" value="UniProtKB-SubCell"/>
</dbReference>
<proteinExistence type="inferred from homology"/>
<dbReference type="GO" id="GO:0046872">
    <property type="term" value="F:metal ion binding"/>
    <property type="evidence" value="ECO:0007669"/>
    <property type="project" value="UniProtKB-KW"/>
</dbReference>
<evidence type="ECO:0000256" key="4">
    <source>
        <dbReference type="ARBA" id="ARBA00022490"/>
    </source>
</evidence>
<dbReference type="Pfam" id="PF02367">
    <property type="entry name" value="TsaE"/>
    <property type="match status" value="1"/>
</dbReference>
<dbReference type="Proteomes" id="UP000051260">
    <property type="component" value="Unassembled WGS sequence"/>
</dbReference>
<dbReference type="InterPro" id="IPR027417">
    <property type="entry name" value="P-loop_NTPase"/>
</dbReference>
<accession>A0A0N7MAN5</accession>
<dbReference type="InterPro" id="IPR003442">
    <property type="entry name" value="T6A_TsaE"/>
</dbReference>
<protein>
    <recommendedName>
        <fullName evidence="3">tRNA threonylcarbamoyladenosine biosynthesis protein TsaE</fullName>
    </recommendedName>
    <alternativeName>
        <fullName evidence="10">t(6)A37 threonylcarbamoyladenosine biosynthesis protein TsaE</fullName>
    </alternativeName>
</protein>
<dbReference type="SUPFAM" id="SSF52540">
    <property type="entry name" value="P-loop containing nucleoside triphosphate hydrolases"/>
    <property type="match status" value="1"/>
</dbReference>
<keyword evidence="12" id="KW-1185">Reference proteome</keyword>
<dbReference type="PANTHER" id="PTHR33540">
    <property type="entry name" value="TRNA THREONYLCARBAMOYLADENOSINE BIOSYNTHESIS PROTEIN TSAE"/>
    <property type="match status" value="1"/>
</dbReference>